<dbReference type="RefSeq" id="XP_066918115.1">
    <property type="nucleotide sequence ID" value="XM_067062014.1"/>
</dbReference>
<keyword evidence="3" id="KW-1185">Reference proteome</keyword>
<dbReference type="OrthoDB" id="2963168at2759"/>
<feature type="compositionally biased region" description="Basic and acidic residues" evidence="1">
    <location>
        <begin position="30"/>
        <end position="59"/>
    </location>
</feature>
<evidence type="ECO:0000313" key="2">
    <source>
        <dbReference type="EnsemblMetazoa" id="CLYHEMP015540.2"/>
    </source>
</evidence>
<dbReference type="GeneID" id="136805429"/>
<accession>A0A7M6DM03</accession>
<dbReference type="Proteomes" id="UP000594262">
    <property type="component" value="Unplaced"/>
</dbReference>
<sequence length="1060" mass="119706">MTSDEIDDFTVTYLLGSKRQLSSEDTQTLTDDRSGSPDFFNERTERTMSRESKESFDLGEAEREANEFMNELHENESVTSERKHSTDRLQGDTFPSLNPTVQRNSSLHVIRENPRNQAVGLLKTSSLSRSVNDISTMNAYRPMGSITSSNHQNNRVSYHGDFSLSEREGPLFMSSQRDLRLSSLQMNENSLDEKNNLHALQDKYTQAIHDFKLLRSTLTENMERQLMRTEQIDALNNNSSHTSVKRGGSNEFDQNITASSANLQRIKKQFGAPQYRSQDNIYQQQQQADVILRKKTSLDHYSSQERLFNKRFSEMNPDEKYFLQHQGHHLYNQQPSPRPYNNNYDYKTGPQQRPTTYHGLDSYPMSQEQQREYHSLLRDQAAKSNFERYLKGSFNSHQSIDPLNHLEDPGYGGSGSTSPREMDSSLTTDRMSSRSGSIISRNSQTSAFAASVDSGVRMSFVGQHNSLVVVAIDFGTTFSGYAFSFTRDANSIHMMRRWEGGDPGVSNQKTPTTLLLKPDGSFHSFGFGARDFYHDLDANDAKKWLYFDKFKMTLHGSEDLNSGVEIKSANGKAYPALKVFAHALRFFKQHVLEELSDQSTAKLSEEDITWVVTVPAIWRQPAKQFMRTAAYEAGIASLSHPDRLLIALEPEAASIFCRKLRIRDCVLEDDLKAKAGDDSLISEDFQGITQYVVVDCGGGTVDLTVHELDVSQGTLKELHKGTGGPAGATGVDREFEKLLKNIFEADFIERFKVKRPASWVDLMISFEAKKRTARPGNQSALNISLPFSFIDYHKKHRRMTVEAAVKKFKNPDIKWSSQGMLRFNSNIMAKLFDPVVNEIIGHIQHLLMKPSLKHVKHLFLVGGFAESPLLQSSIREALDGRVRVIIPNDVCLAILKGAVLFGLDPTVVRVRRSAYTYGVGVLNKFDTNKHDQSKRVIKDGVVWCKDIFDCFVRMDESVGLGDRVTRSYAPARSKQKSTVINIYCTENLDVLYTTDKGATKCGKLRIEMPDVNIEDIPAEKRGKPRELQATMIFGDTEIKVSAVDVLSGQAAKASIDFLNY</sequence>
<feature type="compositionally biased region" description="Basic and acidic residues" evidence="1">
    <location>
        <begin position="72"/>
        <end position="90"/>
    </location>
</feature>
<dbReference type="Gene3D" id="3.30.420.40">
    <property type="match status" value="1"/>
</dbReference>
<dbReference type="PANTHER" id="PTHR14187">
    <property type="entry name" value="ALPHA KINASE/ELONGATION FACTOR 2 KINASE"/>
    <property type="match status" value="1"/>
</dbReference>
<evidence type="ECO:0008006" key="4">
    <source>
        <dbReference type="Google" id="ProtNLM"/>
    </source>
</evidence>
<feature type="region of interest" description="Disordered" evidence="1">
    <location>
        <begin position="18"/>
        <end position="59"/>
    </location>
</feature>
<protein>
    <recommendedName>
        <fullName evidence="4">Heat shock 70 kDa protein 12A</fullName>
    </recommendedName>
</protein>
<dbReference type="PANTHER" id="PTHR14187:SF46">
    <property type="entry name" value="HEAT SHOCK 70 KDA PROTEIN 12A"/>
    <property type="match status" value="1"/>
</dbReference>
<dbReference type="AlphaFoldDB" id="A0A7M6DM03"/>
<feature type="region of interest" description="Disordered" evidence="1">
    <location>
        <begin position="72"/>
        <end position="100"/>
    </location>
</feature>
<proteinExistence type="predicted"/>
<dbReference type="InterPro" id="IPR043129">
    <property type="entry name" value="ATPase_NBD"/>
</dbReference>
<evidence type="ECO:0000313" key="3">
    <source>
        <dbReference type="Proteomes" id="UP000594262"/>
    </source>
</evidence>
<reference evidence="2" key="1">
    <citation type="submission" date="2021-01" db="UniProtKB">
        <authorList>
            <consortium name="EnsemblMetazoa"/>
        </authorList>
    </citation>
    <scope>IDENTIFICATION</scope>
</reference>
<feature type="compositionally biased region" description="Polar residues" evidence="1">
    <location>
        <begin position="416"/>
        <end position="430"/>
    </location>
</feature>
<name>A0A7M6DM03_9CNID</name>
<feature type="compositionally biased region" description="Polar residues" evidence="1">
    <location>
        <begin position="19"/>
        <end position="29"/>
    </location>
</feature>
<feature type="region of interest" description="Disordered" evidence="1">
    <location>
        <begin position="397"/>
        <end position="439"/>
    </location>
</feature>
<dbReference type="SUPFAM" id="SSF53067">
    <property type="entry name" value="Actin-like ATPase domain"/>
    <property type="match status" value="2"/>
</dbReference>
<dbReference type="EnsemblMetazoa" id="CLYHEMT015540.2">
    <property type="protein sequence ID" value="CLYHEMP015540.2"/>
    <property type="gene ID" value="CLYHEMG015540"/>
</dbReference>
<organism evidence="2 3">
    <name type="scientific">Clytia hemisphaerica</name>
    <dbReference type="NCBI Taxonomy" id="252671"/>
    <lineage>
        <taxon>Eukaryota</taxon>
        <taxon>Metazoa</taxon>
        <taxon>Cnidaria</taxon>
        <taxon>Hydrozoa</taxon>
        <taxon>Hydroidolina</taxon>
        <taxon>Leptothecata</taxon>
        <taxon>Obeliida</taxon>
        <taxon>Clytiidae</taxon>
        <taxon>Clytia</taxon>
    </lineage>
</organism>
<evidence type="ECO:0000256" key="1">
    <source>
        <dbReference type="SAM" id="MobiDB-lite"/>
    </source>
</evidence>